<dbReference type="PANTHER" id="PTHR35091:SF2">
    <property type="entry name" value="FLAGELLAR PROTEIN FLIL"/>
    <property type="match status" value="1"/>
</dbReference>
<dbReference type="InterPro" id="IPR005503">
    <property type="entry name" value="FliL"/>
</dbReference>
<keyword evidence="8 10" id="KW-1133">Transmembrane helix</keyword>
<gene>
    <name evidence="11" type="primary">fliL</name>
    <name evidence="11" type="ORF">bsdE14_37690</name>
</gene>
<keyword evidence="4 10" id="KW-1003">Cell membrane</keyword>
<comment type="caution">
    <text evidence="11">The sequence shown here is derived from an EMBL/GenBank/DDBJ whole genome shotgun (WGS) entry which is preliminary data.</text>
</comment>
<keyword evidence="11" id="KW-0282">Flagellum</keyword>
<proteinExistence type="inferred from homology"/>
<evidence type="ECO:0000256" key="10">
    <source>
        <dbReference type="RuleBase" id="RU364125"/>
    </source>
</evidence>
<dbReference type="PANTHER" id="PTHR35091">
    <property type="entry name" value="FLAGELLAR PROTEIN FLIL"/>
    <property type="match status" value="1"/>
</dbReference>
<name>A0ABQ5NAZ3_9CLOT</name>
<dbReference type="Pfam" id="PF03748">
    <property type="entry name" value="FliL"/>
    <property type="match status" value="1"/>
</dbReference>
<accession>A0ABQ5NAZ3</accession>
<evidence type="ECO:0000256" key="5">
    <source>
        <dbReference type="ARBA" id="ARBA00022500"/>
    </source>
</evidence>
<evidence type="ECO:0000256" key="9">
    <source>
        <dbReference type="ARBA" id="ARBA00023136"/>
    </source>
</evidence>
<dbReference type="RefSeq" id="WP_264851661.1">
    <property type="nucleotide sequence ID" value="NZ_BRXR01000001.1"/>
</dbReference>
<comment type="similarity">
    <text evidence="3 10">Belongs to the FliL family.</text>
</comment>
<keyword evidence="7 10" id="KW-0283">Flagellar rotation</keyword>
<comment type="function">
    <text evidence="1 10">Controls the rotational direction of flagella during chemotaxis.</text>
</comment>
<evidence type="ECO:0000256" key="3">
    <source>
        <dbReference type="ARBA" id="ARBA00008281"/>
    </source>
</evidence>
<evidence type="ECO:0000256" key="4">
    <source>
        <dbReference type="ARBA" id="ARBA00022475"/>
    </source>
</evidence>
<reference evidence="11 12" key="1">
    <citation type="journal article" date="2024" name="Int. J. Syst. Evol. Microbiol.">
        <title>Clostridium omnivorum sp. nov., isolated from anoxic soil under the treatment of reductive soil disinfestation.</title>
        <authorList>
            <person name="Ueki A."/>
            <person name="Tonouchi A."/>
            <person name="Kaku N."/>
            <person name="Honma S."/>
            <person name="Ueki K."/>
        </authorList>
    </citation>
    <scope>NUCLEOTIDE SEQUENCE [LARGE SCALE GENOMIC DNA]</scope>
    <source>
        <strain evidence="11 12">E14</strain>
    </source>
</reference>
<sequence>MGEKKEKKEKTKGTGDKLKLVIIILLVLVIVGGGSFAAWFIFFNKNTAAANATNTAASTQKVVVSNDPNVTAYEASDYKLELDEFLVNLSDDGGKKYLKVKMILGYNTKEKKKFPAELEEKKPILRDTIIAALRNRKSTDITAKGIEDLKKEIINRVNVNLEYGKINNVFITDIIVQ</sequence>
<evidence type="ECO:0000256" key="8">
    <source>
        <dbReference type="ARBA" id="ARBA00022989"/>
    </source>
</evidence>
<evidence type="ECO:0000256" key="7">
    <source>
        <dbReference type="ARBA" id="ARBA00022779"/>
    </source>
</evidence>
<keyword evidence="5 10" id="KW-0145">Chemotaxis</keyword>
<evidence type="ECO:0000256" key="2">
    <source>
        <dbReference type="ARBA" id="ARBA00004162"/>
    </source>
</evidence>
<feature type="transmembrane region" description="Helical" evidence="10">
    <location>
        <begin position="20"/>
        <end position="42"/>
    </location>
</feature>
<comment type="subcellular location">
    <subcellularLocation>
        <location evidence="2">Cell membrane</location>
        <topology evidence="2">Single-pass membrane protein</topology>
    </subcellularLocation>
</comment>
<dbReference type="Proteomes" id="UP001208567">
    <property type="component" value="Unassembled WGS sequence"/>
</dbReference>
<evidence type="ECO:0000256" key="6">
    <source>
        <dbReference type="ARBA" id="ARBA00022692"/>
    </source>
</evidence>
<keyword evidence="9 10" id="KW-0472">Membrane</keyword>
<evidence type="ECO:0000256" key="1">
    <source>
        <dbReference type="ARBA" id="ARBA00002254"/>
    </source>
</evidence>
<keyword evidence="11" id="KW-0966">Cell projection</keyword>
<organism evidence="11 12">
    <name type="scientific">Clostridium omnivorum</name>
    <dbReference type="NCBI Taxonomy" id="1604902"/>
    <lineage>
        <taxon>Bacteria</taxon>
        <taxon>Bacillati</taxon>
        <taxon>Bacillota</taxon>
        <taxon>Clostridia</taxon>
        <taxon>Eubacteriales</taxon>
        <taxon>Clostridiaceae</taxon>
        <taxon>Clostridium</taxon>
    </lineage>
</organism>
<protein>
    <recommendedName>
        <fullName evidence="10">Flagellar protein FliL</fullName>
    </recommendedName>
</protein>
<evidence type="ECO:0000313" key="11">
    <source>
        <dbReference type="EMBL" id="GLC32359.1"/>
    </source>
</evidence>
<keyword evidence="12" id="KW-1185">Reference proteome</keyword>
<keyword evidence="11" id="KW-0969">Cilium</keyword>
<keyword evidence="6 10" id="KW-0812">Transmembrane</keyword>
<evidence type="ECO:0000313" key="12">
    <source>
        <dbReference type="Proteomes" id="UP001208567"/>
    </source>
</evidence>
<dbReference type="EMBL" id="BRXR01000001">
    <property type="protein sequence ID" value="GLC32359.1"/>
    <property type="molecule type" value="Genomic_DNA"/>
</dbReference>